<proteinExistence type="inferred from homology"/>
<dbReference type="Pfam" id="PF00551">
    <property type="entry name" value="Formyl_trans_N"/>
    <property type="match status" value="1"/>
</dbReference>
<dbReference type="FunFam" id="3.40.50.170:FF:000007">
    <property type="entry name" value="Phosphoribosylglycinamide formyltransferase"/>
    <property type="match status" value="1"/>
</dbReference>
<gene>
    <name evidence="6" type="ORF">RJ40_04175</name>
</gene>
<dbReference type="InterPro" id="IPR002376">
    <property type="entry name" value="Formyl_transf_N"/>
</dbReference>
<accession>A0A8A3S3N7</accession>
<dbReference type="Gene3D" id="3.40.50.170">
    <property type="entry name" value="Formyl transferase, N-terminal domain"/>
    <property type="match status" value="1"/>
</dbReference>
<dbReference type="GO" id="GO:0004644">
    <property type="term" value="F:phosphoribosylglycinamide formyltransferase activity"/>
    <property type="evidence" value="ECO:0007669"/>
    <property type="project" value="UniProtKB-EC"/>
</dbReference>
<keyword evidence="4" id="KW-0658">Purine biosynthesis</keyword>
<reference evidence="6" key="1">
    <citation type="journal article" date="2001" name="Int. J. Syst. Evol. Microbiol.">
        <title>Methanofollis aquaemaris sp. nov., a methanogen isolated from an aquaculture fish pond.</title>
        <authorList>
            <person name="Lai M.C."/>
            <person name="Chen S.C."/>
        </authorList>
    </citation>
    <scope>NUCLEOTIDE SEQUENCE</scope>
    <source>
        <strain evidence="6">N2F9704</strain>
    </source>
</reference>
<dbReference type="InterPro" id="IPR004607">
    <property type="entry name" value="GART"/>
</dbReference>
<evidence type="ECO:0000256" key="2">
    <source>
        <dbReference type="ARBA" id="ARBA00012254"/>
    </source>
</evidence>
<feature type="domain" description="Formyl transferase N-terminal" evidence="5">
    <location>
        <begin position="2"/>
        <end position="182"/>
    </location>
</feature>
<dbReference type="InterPro" id="IPR036477">
    <property type="entry name" value="Formyl_transf_N_sf"/>
</dbReference>
<dbReference type="PANTHER" id="PTHR43369:SF2">
    <property type="entry name" value="PHOSPHORIBOSYLGLYCINAMIDE FORMYLTRANSFERASE"/>
    <property type="match status" value="1"/>
</dbReference>
<dbReference type="GO" id="GO:0006189">
    <property type="term" value="P:'de novo' IMP biosynthetic process"/>
    <property type="evidence" value="ECO:0007669"/>
    <property type="project" value="InterPro"/>
</dbReference>
<dbReference type="NCBIfam" id="TIGR00639">
    <property type="entry name" value="PurN"/>
    <property type="match status" value="1"/>
</dbReference>
<comment type="pathway">
    <text evidence="1">Purine metabolism; IMP biosynthesis via de novo pathway; N(2)-formyl-N(1)-(5-phospho-D-ribosyl)glycinamide from N(1)-(5-phospho-D-ribosyl)glycinamide (10-formyl THF route): step 1/1.</text>
</comment>
<evidence type="ECO:0000259" key="5">
    <source>
        <dbReference type="Pfam" id="PF00551"/>
    </source>
</evidence>
<dbReference type="SUPFAM" id="SSF53328">
    <property type="entry name" value="Formyltransferase"/>
    <property type="match status" value="1"/>
</dbReference>
<dbReference type="GeneID" id="76423531"/>
<keyword evidence="7" id="KW-1185">Reference proteome</keyword>
<evidence type="ECO:0000256" key="3">
    <source>
        <dbReference type="ARBA" id="ARBA00022679"/>
    </source>
</evidence>
<reference evidence="6" key="2">
    <citation type="submission" date="2019-02" db="EMBL/GenBank/DDBJ databases">
        <authorList>
            <person name="Chen S.-C."/>
            <person name="Chien H.-H."/>
            <person name="Lai M.-C."/>
        </authorList>
    </citation>
    <scope>NUCLEOTIDE SEQUENCE</scope>
    <source>
        <strain evidence="6">N2F9704</strain>
    </source>
</reference>
<evidence type="ECO:0000256" key="1">
    <source>
        <dbReference type="ARBA" id="ARBA00005054"/>
    </source>
</evidence>
<evidence type="ECO:0000256" key="4">
    <source>
        <dbReference type="ARBA" id="ARBA00022755"/>
    </source>
</evidence>
<dbReference type="CDD" id="cd08645">
    <property type="entry name" value="FMT_core_GART"/>
    <property type="match status" value="1"/>
</dbReference>
<dbReference type="RefSeq" id="WP_265582111.1">
    <property type="nucleotide sequence ID" value="NZ_CP036172.1"/>
</dbReference>
<dbReference type="AlphaFoldDB" id="A0A8A3S3N7"/>
<keyword evidence="3 6" id="KW-0808">Transferase</keyword>
<dbReference type="PANTHER" id="PTHR43369">
    <property type="entry name" value="PHOSPHORIBOSYLGLYCINAMIDE FORMYLTRANSFERASE"/>
    <property type="match status" value="1"/>
</dbReference>
<evidence type="ECO:0000313" key="7">
    <source>
        <dbReference type="Proteomes" id="UP001042704"/>
    </source>
</evidence>
<dbReference type="KEGG" id="maqe:RJ40_04175"/>
<organism evidence="6 7">
    <name type="scientific">Methanofollis aquaemaris</name>
    <dbReference type="NCBI Taxonomy" id="126734"/>
    <lineage>
        <taxon>Archaea</taxon>
        <taxon>Methanobacteriati</taxon>
        <taxon>Methanobacteriota</taxon>
        <taxon>Stenosarchaea group</taxon>
        <taxon>Methanomicrobia</taxon>
        <taxon>Methanomicrobiales</taxon>
        <taxon>Methanomicrobiaceae</taxon>
        <taxon>Methanofollis</taxon>
    </lineage>
</organism>
<dbReference type="Proteomes" id="UP001042704">
    <property type="component" value="Chromosome"/>
</dbReference>
<sequence length="203" mass="22041">MKRIAVLASGRGSNFQAVLDALAAGTIQAECVRLITDNPRAYAITRAREAGVEVAVLDYRAYSSKEAYEADLLAAMQACQADLFVLAGYMRIVGEVIVEAFAGRMINIHPALLPSFAGLHAQRQAVEYGVKVAGCTVHFVDTGMDSGPIISQRCVPVLEDDDEDSLADRIIEEEHRALPEAVALFCEDRIQVEGRRVRVLPPA</sequence>
<dbReference type="EMBL" id="CP036172">
    <property type="protein sequence ID" value="QSZ66745.1"/>
    <property type="molecule type" value="Genomic_DNA"/>
</dbReference>
<dbReference type="EC" id="2.1.2.2" evidence="2"/>
<protein>
    <recommendedName>
        <fullName evidence="2">phosphoribosylglycinamide formyltransferase 1</fullName>
        <ecNumber evidence="2">2.1.2.2</ecNumber>
    </recommendedName>
</protein>
<name>A0A8A3S3N7_9EURY</name>
<dbReference type="HAMAP" id="MF_01930">
    <property type="entry name" value="PurN"/>
    <property type="match status" value="1"/>
</dbReference>
<dbReference type="GO" id="GO:0005829">
    <property type="term" value="C:cytosol"/>
    <property type="evidence" value="ECO:0007669"/>
    <property type="project" value="TreeGrafter"/>
</dbReference>
<evidence type="ECO:0000313" key="6">
    <source>
        <dbReference type="EMBL" id="QSZ66745.1"/>
    </source>
</evidence>